<comment type="caution">
    <text evidence="1">The sequence shown here is derived from an EMBL/GenBank/DDBJ whole genome shotgun (WGS) entry which is preliminary data.</text>
</comment>
<dbReference type="EMBL" id="JBHTGP010000006">
    <property type="protein sequence ID" value="MFD0685891.1"/>
    <property type="molecule type" value="Genomic_DNA"/>
</dbReference>
<organism evidence="1 2">
    <name type="scientific">Actinomadura fibrosa</name>
    <dbReference type="NCBI Taxonomy" id="111802"/>
    <lineage>
        <taxon>Bacteria</taxon>
        <taxon>Bacillati</taxon>
        <taxon>Actinomycetota</taxon>
        <taxon>Actinomycetes</taxon>
        <taxon>Streptosporangiales</taxon>
        <taxon>Thermomonosporaceae</taxon>
        <taxon>Actinomadura</taxon>
    </lineage>
</organism>
<evidence type="ECO:0000313" key="1">
    <source>
        <dbReference type="EMBL" id="MFD0685891.1"/>
    </source>
</evidence>
<sequence length="98" mass="10762">MDTVVDTSSPPSRLYALGARLTVHGFETVLTARGLSVLNHEAPGCCDLVSCRSDCIQCRPRRDDSDRLWFFTSWGHPIAEAERVIDAAVLVAGYLRIG</sequence>
<gene>
    <name evidence="1" type="ORF">ACFQZM_15405</name>
</gene>
<protein>
    <submittedName>
        <fullName evidence="1">Uncharacterized protein</fullName>
    </submittedName>
</protein>
<proteinExistence type="predicted"/>
<evidence type="ECO:0000313" key="2">
    <source>
        <dbReference type="Proteomes" id="UP001597063"/>
    </source>
</evidence>
<keyword evidence="2" id="KW-1185">Reference proteome</keyword>
<dbReference type="Proteomes" id="UP001597063">
    <property type="component" value="Unassembled WGS sequence"/>
</dbReference>
<reference evidence="2" key="1">
    <citation type="journal article" date="2019" name="Int. J. Syst. Evol. Microbiol.">
        <title>The Global Catalogue of Microorganisms (GCM) 10K type strain sequencing project: providing services to taxonomists for standard genome sequencing and annotation.</title>
        <authorList>
            <consortium name="The Broad Institute Genomics Platform"/>
            <consortium name="The Broad Institute Genome Sequencing Center for Infectious Disease"/>
            <person name="Wu L."/>
            <person name="Ma J."/>
        </authorList>
    </citation>
    <scope>NUCLEOTIDE SEQUENCE [LARGE SCALE GENOMIC DNA]</scope>
    <source>
        <strain evidence="2">JCM 9371</strain>
    </source>
</reference>
<dbReference type="RefSeq" id="WP_131755306.1">
    <property type="nucleotide sequence ID" value="NZ_CAACUY010000004.1"/>
</dbReference>
<name>A0ABW2XHZ1_9ACTN</name>
<accession>A0ABW2XHZ1</accession>